<feature type="modified residue" description="4-aspartylphosphate" evidence="6">
    <location>
        <position position="890"/>
    </location>
</feature>
<evidence type="ECO:0000259" key="8">
    <source>
        <dbReference type="PROSITE" id="PS50110"/>
    </source>
</evidence>
<evidence type="ECO:0000259" key="7">
    <source>
        <dbReference type="PROSITE" id="PS50109"/>
    </source>
</evidence>
<dbReference type="PANTHER" id="PTHR43065:SF42">
    <property type="entry name" value="TWO-COMPONENT SENSOR PPRA"/>
    <property type="match status" value="1"/>
</dbReference>
<feature type="domain" description="Histidine kinase" evidence="7">
    <location>
        <begin position="596"/>
        <end position="820"/>
    </location>
</feature>
<keyword evidence="4" id="KW-0808">Transferase</keyword>
<dbReference type="Gene3D" id="1.10.287.130">
    <property type="match status" value="1"/>
</dbReference>
<dbReference type="InterPro" id="IPR003018">
    <property type="entry name" value="GAF"/>
</dbReference>
<dbReference type="InterPro" id="IPR000014">
    <property type="entry name" value="PAS"/>
</dbReference>
<dbReference type="EC" id="2.7.13.3" evidence="2"/>
<dbReference type="PROSITE" id="PS50112">
    <property type="entry name" value="PAS"/>
    <property type="match status" value="1"/>
</dbReference>
<dbReference type="InterPro" id="IPR035965">
    <property type="entry name" value="PAS-like_dom_sf"/>
</dbReference>
<dbReference type="PRINTS" id="PR00344">
    <property type="entry name" value="BCTRLSENSOR"/>
</dbReference>
<dbReference type="SUPFAM" id="SSF55874">
    <property type="entry name" value="ATPase domain of HSP90 chaperone/DNA topoisomerase II/histidine kinase"/>
    <property type="match status" value="1"/>
</dbReference>
<dbReference type="NCBIfam" id="TIGR00229">
    <property type="entry name" value="sensory_box"/>
    <property type="match status" value="1"/>
</dbReference>
<evidence type="ECO:0000256" key="3">
    <source>
        <dbReference type="ARBA" id="ARBA00022553"/>
    </source>
</evidence>
<keyword evidence="5" id="KW-0418">Kinase</keyword>
<protein>
    <recommendedName>
        <fullName evidence="2">histidine kinase</fullName>
        <ecNumber evidence="2">2.7.13.3</ecNumber>
    </recommendedName>
</protein>
<dbReference type="Pfam" id="PF13426">
    <property type="entry name" value="PAS_9"/>
    <property type="match status" value="1"/>
</dbReference>
<name>A0A653A7G5_UNCDX</name>
<dbReference type="SMART" id="SM00091">
    <property type="entry name" value="PAS"/>
    <property type="match status" value="1"/>
</dbReference>
<dbReference type="SUPFAM" id="SSF55785">
    <property type="entry name" value="PYP-like sensor domain (PAS domain)"/>
    <property type="match status" value="1"/>
</dbReference>
<dbReference type="SMART" id="SM00065">
    <property type="entry name" value="GAF"/>
    <property type="match status" value="1"/>
</dbReference>
<dbReference type="InterPro" id="IPR011006">
    <property type="entry name" value="CheY-like_superfamily"/>
</dbReference>
<dbReference type="EMBL" id="UPXX01000027">
    <property type="protein sequence ID" value="VBB44016.1"/>
    <property type="molecule type" value="Genomic_DNA"/>
</dbReference>
<accession>A0A653A7G5</accession>
<dbReference type="Gene3D" id="3.30.565.10">
    <property type="entry name" value="Histidine kinase-like ATPase, C-terminal domain"/>
    <property type="match status" value="1"/>
</dbReference>
<dbReference type="InterPro" id="IPR036097">
    <property type="entry name" value="HisK_dim/P_sf"/>
</dbReference>
<evidence type="ECO:0000256" key="1">
    <source>
        <dbReference type="ARBA" id="ARBA00000085"/>
    </source>
</evidence>
<dbReference type="SMART" id="SM00387">
    <property type="entry name" value="HATPase_c"/>
    <property type="match status" value="1"/>
</dbReference>
<gene>
    <name evidence="10" type="ORF">TRIP_B330194</name>
</gene>
<evidence type="ECO:0000313" key="10">
    <source>
        <dbReference type="EMBL" id="VBB44016.1"/>
    </source>
</evidence>
<keyword evidence="3 6" id="KW-0597">Phosphoprotein</keyword>
<dbReference type="SMART" id="SM00388">
    <property type="entry name" value="HisKA"/>
    <property type="match status" value="1"/>
</dbReference>
<dbReference type="InterPro" id="IPR005467">
    <property type="entry name" value="His_kinase_dom"/>
</dbReference>
<reference evidence="10" key="1">
    <citation type="submission" date="2018-07" db="EMBL/GenBank/DDBJ databases">
        <authorList>
            <consortium name="Genoscope - CEA"/>
            <person name="William W."/>
        </authorList>
    </citation>
    <scope>NUCLEOTIDE SEQUENCE</scope>
    <source>
        <strain evidence="10">IK1</strain>
    </source>
</reference>
<evidence type="ECO:0000256" key="2">
    <source>
        <dbReference type="ARBA" id="ARBA00012438"/>
    </source>
</evidence>
<dbReference type="CDD" id="cd00130">
    <property type="entry name" value="PAS"/>
    <property type="match status" value="1"/>
</dbReference>
<dbReference type="PROSITE" id="PS50109">
    <property type="entry name" value="HIS_KIN"/>
    <property type="match status" value="1"/>
</dbReference>
<dbReference type="SUPFAM" id="SSF52172">
    <property type="entry name" value="CheY-like"/>
    <property type="match status" value="1"/>
</dbReference>
<dbReference type="Pfam" id="PF00512">
    <property type="entry name" value="HisKA"/>
    <property type="match status" value="1"/>
</dbReference>
<dbReference type="CDD" id="cd00082">
    <property type="entry name" value="HisKA"/>
    <property type="match status" value="1"/>
</dbReference>
<dbReference type="Gene3D" id="3.30.450.20">
    <property type="entry name" value="PAS domain"/>
    <property type="match status" value="1"/>
</dbReference>
<feature type="domain" description="PAS" evidence="9">
    <location>
        <begin position="446"/>
        <end position="492"/>
    </location>
</feature>
<dbReference type="SUPFAM" id="SSF47384">
    <property type="entry name" value="Homodimeric domain of signal transducing histidine kinase"/>
    <property type="match status" value="1"/>
</dbReference>
<organism evidence="10">
    <name type="scientific">Uncultured Desulfatiglans sp</name>
    <dbReference type="NCBI Taxonomy" id="1748965"/>
    <lineage>
        <taxon>Bacteria</taxon>
        <taxon>Pseudomonadati</taxon>
        <taxon>Thermodesulfobacteriota</taxon>
        <taxon>Desulfobacteria</taxon>
        <taxon>Desulfatiglandales</taxon>
        <taxon>Desulfatiglandaceae</taxon>
        <taxon>Desulfatiglans</taxon>
        <taxon>environmental samples</taxon>
    </lineage>
</organism>
<evidence type="ECO:0000259" key="9">
    <source>
        <dbReference type="PROSITE" id="PS50112"/>
    </source>
</evidence>
<dbReference type="InterPro" id="IPR003661">
    <property type="entry name" value="HisK_dim/P_dom"/>
</dbReference>
<dbReference type="Pfam" id="PF02518">
    <property type="entry name" value="HATPase_c"/>
    <property type="match status" value="1"/>
</dbReference>
<dbReference type="InterPro" id="IPR036890">
    <property type="entry name" value="HATPase_C_sf"/>
</dbReference>
<dbReference type="InterPro" id="IPR004358">
    <property type="entry name" value="Sig_transdc_His_kin-like_C"/>
</dbReference>
<dbReference type="InterPro" id="IPR001789">
    <property type="entry name" value="Sig_transdc_resp-reg_receiver"/>
</dbReference>
<dbReference type="Gene3D" id="3.40.50.2300">
    <property type="match status" value="1"/>
</dbReference>
<dbReference type="Pfam" id="PF01590">
    <property type="entry name" value="GAF"/>
    <property type="match status" value="1"/>
</dbReference>
<sequence>MTEDAAIYNSRITKGYIEFLKREYPEIELETLLHYAEMPVYAVDDEAHWFTQRQVDRFHDILVEKTGNPHIARDVGRFAASSDAMGVAKKYTLGLVRLSTAYLLMARLYPMISRGADITSRKLASNKIELVVTPRPGVQEKLYQCENRMGTFEALARFFTDKFATIEHPECFHSGAKACRYIVSWEKTPSSLWKMARNYAILCGVLLTGASLFFWHVEVSIAIAEIFAFTVLALSVYADNLEKQELAKTLEQQGDTAKKLLDEMNIRYNNALLVEEIGRATSEVLEVDQLLEDVMAVISKRLDFDRGVIWLANQENEKLIYKAGYGYSAEEEKVLKKAEFHLDNPDSKGFAVQAFKQQKGFLLDDVEIMKDDLSIKSFELISQFNATSIICVPLVYKGRSLGVLVVDNVETKRSLTQSDMNLLMGVASQTSVSIVNARSFQEVQNSERKYRELVENANSIIMRVDPEFRVTFFNEFAQNFFGYKEGDIIGRNVHETLFSSKARAGLNLYRLFKNMREKPQSLLVAEGECTRHDGRQVIVAWTFKPVFKNTDQEIQQILCIGNDVTELKKAADANRALEIKLQQAQKMEAIGTLAGGIAHDFNNILTAIIGYAEIAKLRLPGESRARESLEEVLRASDRAKDLVGQILSFSRQGQQQLLPAQIGPIVKEALKLLRASLPSTIQINQDIDPDAGVVKADPTQIHQVLMNLCTNALHAMQERGGILTVSLRNWSVDEAFAFRYPGLEPGKYVRLQVQDTGYGIAPEVLDRIFEPYFTTKKTGEGTGLGLAVVHGIVKSHGGVITVSSNREDGTAFDVFLPAIEGDELPVLEPSEDLPRGDERILFVDDEQALVHLGKEMLEFLGYTVNGCSSSLEALQLFRSRPNDFDLVITDLTMPHLTGEGLAQEVLSMREDIPIILCTGFKQKMTERYAAEIGLQALLIKPLRIKEMADTVRRVLDNARLLDAHPKA</sequence>
<dbReference type="InterPro" id="IPR029016">
    <property type="entry name" value="GAF-like_dom_sf"/>
</dbReference>
<dbReference type="InterPro" id="IPR003594">
    <property type="entry name" value="HATPase_dom"/>
</dbReference>
<dbReference type="GO" id="GO:0000155">
    <property type="term" value="F:phosphorelay sensor kinase activity"/>
    <property type="evidence" value="ECO:0007669"/>
    <property type="project" value="InterPro"/>
</dbReference>
<evidence type="ECO:0000256" key="5">
    <source>
        <dbReference type="ARBA" id="ARBA00022777"/>
    </source>
</evidence>
<dbReference type="SMART" id="SM00448">
    <property type="entry name" value="REC"/>
    <property type="match status" value="1"/>
</dbReference>
<dbReference type="AlphaFoldDB" id="A0A653A7G5"/>
<dbReference type="SUPFAM" id="SSF55781">
    <property type="entry name" value="GAF domain-like"/>
    <property type="match status" value="1"/>
</dbReference>
<feature type="domain" description="Response regulatory" evidence="8">
    <location>
        <begin position="839"/>
        <end position="955"/>
    </location>
</feature>
<dbReference type="Pfam" id="PF00072">
    <property type="entry name" value="Response_reg"/>
    <property type="match status" value="1"/>
</dbReference>
<dbReference type="PANTHER" id="PTHR43065">
    <property type="entry name" value="SENSOR HISTIDINE KINASE"/>
    <property type="match status" value="1"/>
</dbReference>
<dbReference type="PROSITE" id="PS50110">
    <property type="entry name" value="RESPONSE_REGULATORY"/>
    <property type="match status" value="1"/>
</dbReference>
<evidence type="ECO:0000256" key="6">
    <source>
        <dbReference type="PROSITE-ProRule" id="PRU00169"/>
    </source>
</evidence>
<evidence type="ECO:0000256" key="4">
    <source>
        <dbReference type="ARBA" id="ARBA00022679"/>
    </source>
</evidence>
<dbReference type="Gene3D" id="3.30.450.40">
    <property type="match status" value="1"/>
</dbReference>
<comment type="catalytic activity">
    <reaction evidence="1">
        <text>ATP + protein L-histidine = ADP + protein N-phospho-L-histidine.</text>
        <dbReference type="EC" id="2.7.13.3"/>
    </reaction>
</comment>
<proteinExistence type="predicted"/>